<name>A0AC34FVQ9_9BILA</name>
<reference evidence="2" key="1">
    <citation type="submission" date="2022-11" db="UniProtKB">
        <authorList>
            <consortium name="WormBaseParasite"/>
        </authorList>
    </citation>
    <scope>IDENTIFICATION</scope>
</reference>
<proteinExistence type="predicted"/>
<organism evidence="1 2">
    <name type="scientific">Panagrolaimus sp. ES5</name>
    <dbReference type="NCBI Taxonomy" id="591445"/>
    <lineage>
        <taxon>Eukaryota</taxon>
        <taxon>Metazoa</taxon>
        <taxon>Ecdysozoa</taxon>
        <taxon>Nematoda</taxon>
        <taxon>Chromadorea</taxon>
        <taxon>Rhabditida</taxon>
        <taxon>Tylenchina</taxon>
        <taxon>Panagrolaimomorpha</taxon>
        <taxon>Panagrolaimoidea</taxon>
        <taxon>Panagrolaimidae</taxon>
        <taxon>Panagrolaimus</taxon>
    </lineage>
</organism>
<accession>A0AC34FVQ9</accession>
<dbReference type="WBParaSite" id="ES5_v2.g21612.t1">
    <property type="protein sequence ID" value="ES5_v2.g21612.t1"/>
    <property type="gene ID" value="ES5_v2.g21612"/>
</dbReference>
<dbReference type="Proteomes" id="UP000887579">
    <property type="component" value="Unplaced"/>
</dbReference>
<protein>
    <submittedName>
        <fullName evidence="2">C-type lectin domain-containing protein</fullName>
    </submittedName>
</protein>
<evidence type="ECO:0000313" key="2">
    <source>
        <dbReference type="WBParaSite" id="ES5_v2.g21612.t1"/>
    </source>
</evidence>
<sequence>MLKLLVVISLFVVIYGRVEKLVPINYRPREKPVKPVEPEAVEDDEYDQEEQTEPVKSVTTAPPAVSNRTVEKCPSGWTTFAEQKKCLMASNETLEWHKAQEYCKTHGAHLLTVHGKGDLEAGSAVVSKLLTSVFWIGLYKDTIDGTWKFTNNEVVGELPGLVGGAAYCSVAAAALINQNWPCSNKFFGICQIYIK</sequence>
<evidence type="ECO:0000313" key="1">
    <source>
        <dbReference type="Proteomes" id="UP000887579"/>
    </source>
</evidence>